<name>A0A371FMT4_MUCPR</name>
<gene>
    <name evidence="2" type="ORF">CR513_39919</name>
</gene>
<evidence type="ECO:0000313" key="2">
    <source>
        <dbReference type="EMBL" id="RDX79639.1"/>
    </source>
</evidence>
<dbReference type="EMBL" id="QJKJ01008478">
    <property type="protein sequence ID" value="RDX79639.1"/>
    <property type="molecule type" value="Genomic_DNA"/>
</dbReference>
<sequence length="141" mass="15699">MKVATKRAGRPSQSEPTPLTFWELPFSEKIDCTPIQAHFKELVAEDDLANHLEAKRQPLAPQAKPSHEVLVRAHPCEGERCITPTFWNSHFPRPASWGPIVKSGANSTIPTTIPRELQDPPSPNQEVDPVGPPRPLCQDEK</sequence>
<evidence type="ECO:0000313" key="3">
    <source>
        <dbReference type="Proteomes" id="UP000257109"/>
    </source>
</evidence>
<dbReference type="AlphaFoldDB" id="A0A371FMT4"/>
<keyword evidence="3" id="KW-1185">Reference proteome</keyword>
<feature type="region of interest" description="Disordered" evidence="1">
    <location>
        <begin position="93"/>
        <end position="141"/>
    </location>
</feature>
<accession>A0A371FMT4</accession>
<comment type="caution">
    <text evidence="2">The sequence shown here is derived from an EMBL/GenBank/DDBJ whole genome shotgun (WGS) entry which is preliminary data.</text>
</comment>
<protein>
    <submittedName>
        <fullName evidence="2">Uncharacterized protein</fullName>
    </submittedName>
</protein>
<reference evidence="2" key="1">
    <citation type="submission" date="2018-05" db="EMBL/GenBank/DDBJ databases">
        <title>Draft genome of Mucuna pruriens seed.</title>
        <authorList>
            <person name="Nnadi N.E."/>
            <person name="Vos R."/>
            <person name="Hasami M.H."/>
            <person name="Devisetty U.K."/>
            <person name="Aguiy J.C."/>
        </authorList>
    </citation>
    <scope>NUCLEOTIDE SEQUENCE [LARGE SCALE GENOMIC DNA]</scope>
    <source>
        <strain evidence="2">JCA_2017</strain>
    </source>
</reference>
<evidence type="ECO:0000256" key="1">
    <source>
        <dbReference type="SAM" id="MobiDB-lite"/>
    </source>
</evidence>
<dbReference type="Proteomes" id="UP000257109">
    <property type="component" value="Unassembled WGS sequence"/>
</dbReference>
<organism evidence="2 3">
    <name type="scientific">Mucuna pruriens</name>
    <name type="common">Velvet bean</name>
    <name type="synonym">Dolichos pruriens</name>
    <dbReference type="NCBI Taxonomy" id="157652"/>
    <lineage>
        <taxon>Eukaryota</taxon>
        <taxon>Viridiplantae</taxon>
        <taxon>Streptophyta</taxon>
        <taxon>Embryophyta</taxon>
        <taxon>Tracheophyta</taxon>
        <taxon>Spermatophyta</taxon>
        <taxon>Magnoliopsida</taxon>
        <taxon>eudicotyledons</taxon>
        <taxon>Gunneridae</taxon>
        <taxon>Pentapetalae</taxon>
        <taxon>rosids</taxon>
        <taxon>fabids</taxon>
        <taxon>Fabales</taxon>
        <taxon>Fabaceae</taxon>
        <taxon>Papilionoideae</taxon>
        <taxon>50 kb inversion clade</taxon>
        <taxon>NPAAA clade</taxon>
        <taxon>indigoferoid/millettioid clade</taxon>
        <taxon>Phaseoleae</taxon>
        <taxon>Mucuna</taxon>
    </lineage>
</organism>
<feature type="non-terminal residue" evidence="2">
    <location>
        <position position="1"/>
    </location>
</feature>
<proteinExistence type="predicted"/>